<protein>
    <recommendedName>
        <fullName evidence="1">Alkyl hydroperoxide reductase subunit C/ Thiol specific antioxidant domain-containing protein</fullName>
    </recommendedName>
</protein>
<dbReference type="RefSeq" id="WP_303686168.1">
    <property type="nucleotide sequence ID" value="NZ_CAJXYO010000016.1"/>
</dbReference>
<reference evidence="3" key="1">
    <citation type="journal article" date="2017" name="Proc. Natl. Acad. Sci. U.S.A.">
        <title>Simulation of Deepwater Horizon oil plume reveals substrate specialization within a complex community of hydrocarbon-degraders.</title>
        <authorList>
            <person name="Hu P."/>
            <person name="Dubinsky E.A."/>
            <person name="Probst A.J."/>
            <person name="Wang J."/>
            <person name="Sieber C.M.K."/>
            <person name="Tom L.M."/>
            <person name="Gardinali P."/>
            <person name="Banfield J.F."/>
            <person name="Atlas R.M."/>
            <person name="Andersen G.L."/>
        </authorList>
    </citation>
    <scope>NUCLEOTIDE SEQUENCE [LARGE SCALE GENOMIC DNA]</scope>
</reference>
<proteinExistence type="predicted"/>
<dbReference type="Gene3D" id="3.40.30.10">
    <property type="entry name" value="Glutaredoxin"/>
    <property type="match status" value="1"/>
</dbReference>
<dbReference type="SUPFAM" id="SSF52833">
    <property type="entry name" value="Thioredoxin-like"/>
    <property type="match status" value="1"/>
</dbReference>
<evidence type="ECO:0000259" key="1">
    <source>
        <dbReference type="Pfam" id="PF00578"/>
    </source>
</evidence>
<dbReference type="InterPro" id="IPR000866">
    <property type="entry name" value="AhpC/TSA"/>
</dbReference>
<organism evidence="2 3">
    <name type="scientific">Nonlabens dokdonensis</name>
    <dbReference type="NCBI Taxonomy" id="328515"/>
    <lineage>
        <taxon>Bacteria</taxon>
        <taxon>Pseudomonadati</taxon>
        <taxon>Bacteroidota</taxon>
        <taxon>Flavobacteriia</taxon>
        <taxon>Flavobacteriales</taxon>
        <taxon>Flavobacteriaceae</taxon>
        <taxon>Nonlabens</taxon>
    </lineage>
</organism>
<feature type="domain" description="Alkyl hydroperoxide reductase subunit C/ Thiol specific antioxidant" evidence="1">
    <location>
        <begin position="349"/>
        <end position="469"/>
    </location>
</feature>
<gene>
    <name evidence="2" type="ORF">A9Q93_04385</name>
</gene>
<evidence type="ECO:0000313" key="2">
    <source>
        <dbReference type="EMBL" id="OUS18007.1"/>
    </source>
</evidence>
<dbReference type="AlphaFoldDB" id="A0A1Z8B606"/>
<accession>A0A1Z8B606</accession>
<comment type="caution">
    <text evidence="2">The sequence shown here is derived from an EMBL/GenBank/DDBJ whole genome shotgun (WGS) entry which is preliminary data.</text>
</comment>
<dbReference type="Pfam" id="PF00578">
    <property type="entry name" value="AhpC-TSA"/>
    <property type="match status" value="1"/>
</dbReference>
<dbReference type="GO" id="GO:0016209">
    <property type="term" value="F:antioxidant activity"/>
    <property type="evidence" value="ECO:0007669"/>
    <property type="project" value="InterPro"/>
</dbReference>
<dbReference type="Proteomes" id="UP000196102">
    <property type="component" value="Unassembled WGS sequence"/>
</dbReference>
<dbReference type="InterPro" id="IPR036249">
    <property type="entry name" value="Thioredoxin-like_sf"/>
</dbReference>
<evidence type="ECO:0000313" key="3">
    <source>
        <dbReference type="Proteomes" id="UP000196102"/>
    </source>
</evidence>
<dbReference type="EMBL" id="MAAX01000073">
    <property type="protein sequence ID" value="OUS18007.1"/>
    <property type="molecule type" value="Genomic_DNA"/>
</dbReference>
<dbReference type="GO" id="GO:0016491">
    <property type="term" value="F:oxidoreductase activity"/>
    <property type="evidence" value="ECO:0007669"/>
    <property type="project" value="InterPro"/>
</dbReference>
<name>A0A1Z8B606_9FLAO</name>
<sequence length="487" mass="56556">MFDIISLSRKRNQYILHATLLIGCLLFLTSCEKKVTDNTATITITGKIINPINDYVVIRNYMDVLDTLELNKKGVFEKKYENIATGFYTFVHGNEYQSFYVAPGKSIRWRLNTKAFDESLAFTGAAAKENNYLIKLFLETEVNNRKILSEYQREPIDFKKMIDSLTKRRIKDLDNQGRNDDFSAEFMEGAARIIEFNSWTRLERYAYTHFGKNEILKSDFLPSNFYAHRHKLKINNTKLLNKYTFRPYVSSLVSNIALYNCALKHGSGKQVDRNGYEYKSEKLRVIDSLFDNETLKSLFAATETKNFIRSSKKIAEINKIVDQFVDLSQDEKLKNEITKMAATYISLDPGNKLPDFELYQYDQSTTKLSDQVKGMSVLFYWSNKNEAYALRIHKTVNELRAKYPEINFIGINLDDPESKTWRETSSKFGFNKASEFQLVDKQSISKQLALKNENRSMLIGSKLIILDPNINLFHYKIETTLLGYLSR</sequence>